<keyword evidence="6 7" id="KW-0472">Membrane</keyword>
<dbReference type="RefSeq" id="WP_126630763.1">
    <property type="nucleotide sequence ID" value="NZ_BIFT01000002.1"/>
</dbReference>
<organism evidence="8 9">
    <name type="scientific">Dictyobacter alpinus</name>
    <dbReference type="NCBI Taxonomy" id="2014873"/>
    <lineage>
        <taxon>Bacteria</taxon>
        <taxon>Bacillati</taxon>
        <taxon>Chloroflexota</taxon>
        <taxon>Ktedonobacteria</taxon>
        <taxon>Ktedonobacterales</taxon>
        <taxon>Dictyobacteraceae</taxon>
        <taxon>Dictyobacter</taxon>
    </lineage>
</organism>
<dbReference type="Proteomes" id="UP000287171">
    <property type="component" value="Unassembled WGS sequence"/>
</dbReference>
<proteinExistence type="inferred from homology"/>
<gene>
    <name evidence="8" type="ORF">KDA_61940</name>
</gene>
<accession>A0A402BHE5</accession>
<evidence type="ECO:0000256" key="2">
    <source>
        <dbReference type="ARBA" id="ARBA00006679"/>
    </source>
</evidence>
<dbReference type="EMBL" id="BIFT01000002">
    <property type="protein sequence ID" value="GCE30710.1"/>
    <property type="molecule type" value="Genomic_DNA"/>
</dbReference>
<sequence length="173" mass="18222">MSLSIGLLILRVVIGAILMGHGSQKLFGWFGGHGFTGTTGWLKSQGFAPAWFWALLGALGEFAGGLLLVLGFLTPLGAIAVFASMLMAVIRFHWANGFWSTQGGYEYPFVLMIIGLVIGLMGPGAYSIDALAHIVVPSLLFWVGLVLAIIVVAIGAVSSYRQTAKQAPAQKAA</sequence>
<dbReference type="InterPro" id="IPR032808">
    <property type="entry name" value="DoxX"/>
</dbReference>
<evidence type="ECO:0000256" key="4">
    <source>
        <dbReference type="ARBA" id="ARBA00022692"/>
    </source>
</evidence>
<dbReference type="GO" id="GO:0005886">
    <property type="term" value="C:plasma membrane"/>
    <property type="evidence" value="ECO:0007669"/>
    <property type="project" value="UniProtKB-SubCell"/>
</dbReference>
<keyword evidence="4 7" id="KW-0812">Transmembrane</keyword>
<keyword evidence="5 7" id="KW-1133">Transmembrane helix</keyword>
<evidence type="ECO:0000256" key="5">
    <source>
        <dbReference type="ARBA" id="ARBA00022989"/>
    </source>
</evidence>
<feature type="transmembrane region" description="Helical" evidence="7">
    <location>
        <begin position="139"/>
        <end position="160"/>
    </location>
</feature>
<name>A0A402BHE5_9CHLR</name>
<dbReference type="AlphaFoldDB" id="A0A402BHE5"/>
<evidence type="ECO:0000256" key="1">
    <source>
        <dbReference type="ARBA" id="ARBA00004651"/>
    </source>
</evidence>
<evidence type="ECO:0000313" key="9">
    <source>
        <dbReference type="Proteomes" id="UP000287171"/>
    </source>
</evidence>
<dbReference type="PANTHER" id="PTHR33452">
    <property type="entry name" value="OXIDOREDUCTASE CATD-RELATED"/>
    <property type="match status" value="1"/>
</dbReference>
<keyword evidence="3" id="KW-1003">Cell membrane</keyword>
<keyword evidence="9" id="KW-1185">Reference proteome</keyword>
<feature type="transmembrane region" description="Helical" evidence="7">
    <location>
        <begin position="50"/>
        <end position="69"/>
    </location>
</feature>
<protein>
    <recommendedName>
        <fullName evidence="10">DoxX family protein</fullName>
    </recommendedName>
</protein>
<dbReference type="PANTHER" id="PTHR33452:SF1">
    <property type="entry name" value="INNER MEMBRANE PROTEIN YPHA-RELATED"/>
    <property type="match status" value="1"/>
</dbReference>
<feature type="transmembrane region" description="Helical" evidence="7">
    <location>
        <begin position="76"/>
        <end position="95"/>
    </location>
</feature>
<comment type="subcellular location">
    <subcellularLocation>
        <location evidence="1">Cell membrane</location>
        <topology evidence="1">Multi-pass membrane protein</topology>
    </subcellularLocation>
</comment>
<evidence type="ECO:0008006" key="10">
    <source>
        <dbReference type="Google" id="ProtNLM"/>
    </source>
</evidence>
<reference evidence="9" key="1">
    <citation type="submission" date="2018-12" db="EMBL/GenBank/DDBJ databases">
        <title>Tengunoibacter tsumagoiensis gen. nov., sp. nov., Dictyobacter kobayashii sp. nov., D. alpinus sp. nov., and D. joshuensis sp. nov. and description of Dictyobacteraceae fam. nov. within the order Ktedonobacterales isolated from Tengu-no-mugimeshi.</title>
        <authorList>
            <person name="Wang C.M."/>
            <person name="Zheng Y."/>
            <person name="Sakai Y."/>
            <person name="Toyoda A."/>
            <person name="Minakuchi Y."/>
            <person name="Abe K."/>
            <person name="Yokota A."/>
            <person name="Yabe S."/>
        </authorList>
    </citation>
    <scope>NUCLEOTIDE SEQUENCE [LARGE SCALE GENOMIC DNA]</scope>
    <source>
        <strain evidence="9">Uno16</strain>
    </source>
</reference>
<evidence type="ECO:0000256" key="7">
    <source>
        <dbReference type="SAM" id="Phobius"/>
    </source>
</evidence>
<evidence type="ECO:0000313" key="8">
    <source>
        <dbReference type="EMBL" id="GCE30710.1"/>
    </source>
</evidence>
<dbReference type="InterPro" id="IPR051907">
    <property type="entry name" value="DoxX-like_oxidoreductase"/>
</dbReference>
<comment type="similarity">
    <text evidence="2">Belongs to the DoxX family.</text>
</comment>
<dbReference type="OrthoDB" id="346004at2"/>
<comment type="caution">
    <text evidence="8">The sequence shown here is derived from an EMBL/GenBank/DDBJ whole genome shotgun (WGS) entry which is preliminary data.</text>
</comment>
<evidence type="ECO:0000256" key="6">
    <source>
        <dbReference type="ARBA" id="ARBA00023136"/>
    </source>
</evidence>
<dbReference type="Pfam" id="PF07681">
    <property type="entry name" value="DoxX"/>
    <property type="match status" value="1"/>
</dbReference>
<feature type="transmembrane region" description="Helical" evidence="7">
    <location>
        <begin position="107"/>
        <end position="127"/>
    </location>
</feature>
<evidence type="ECO:0000256" key="3">
    <source>
        <dbReference type="ARBA" id="ARBA00022475"/>
    </source>
</evidence>